<comment type="similarity">
    <text evidence="1">Belongs to the NAD(P)-dependent epimerase/dehydratase family. SDR39U1 subfamily.</text>
</comment>
<sequence>MKNILISGGTGFIGRALTSYLLDNYLDAKLTILVRSKHDLPELPRVTYCLWDVKKKMIDASVPDDIDTVIHLAGANISAKRWTRSRKQVLLDSRTESGKLLVDWVLGKGKAVQTFISASAIGWYGEGAPGTIFTEHDPAGHGFLANVCQQWEAATSSLATQGIRTAWIRTGLVLHPTGGMWKALSPAFRCNVAPRFASGKQCFSWIALADLVSLYAYVADHDNIAGPINAVSPHPVAQIELTKSLIAKQKSSFIVLPVPRFMLRLALGELSIELIKNANVSADKIQQMGFRFSAPILADLPD</sequence>
<dbReference type="RefSeq" id="WP_189625971.1">
    <property type="nucleotide sequence ID" value="NZ_BNAF01000005.1"/>
</dbReference>
<keyword evidence="5" id="KW-1185">Reference proteome</keyword>
<evidence type="ECO:0000259" key="2">
    <source>
        <dbReference type="Pfam" id="PF01370"/>
    </source>
</evidence>
<proteinExistence type="inferred from homology"/>
<feature type="domain" description="NAD-dependent epimerase/dehydratase" evidence="2">
    <location>
        <begin position="4"/>
        <end position="222"/>
    </location>
</feature>
<evidence type="ECO:0000313" key="4">
    <source>
        <dbReference type="EMBL" id="GHE32537.1"/>
    </source>
</evidence>
<dbReference type="Gene3D" id="3.40.50.720">
    <property type="entry name" value="NAD(P)-binding Rossmann-like Domain"/>
    <property type="match status" value="1"/>
</dbReference>
<gene>
    <name evidence="4" type="ORF">GCM10017764_14340</name>
</gene>
<dbReference type="PANTHER" id="PTHR11092">
    <property type="entry name" value="SUGAR NUCLEOTIDE EPIMERASE RELATED"/>
    <property type="match status" value="1"/>
</dbReference>
<dbReference type="PANTHER" id="PTHR11092:SF0">
    <property type="entry name" value="EPIMERASE FAMILY PROTEIN SDR39U1"/>
    <property type="match status" value="1"/>
</dbReference>
<dbReference type="InterPro" id="IPR013549">
    <property type="entry name" value="DUF1731"/>
</dbReference>
<dbReference type="EMBL" id="BNAF01000005">
    <property type="protein sequence ID" value="GHE32537.1"/>
    <property type="molecule type" value="Genomic_DNA"/>
</dbReference>
<dbReference type="SUPFAM" id="SSF51735">
    <property type="entry name" value="NAD(P)-binding Rossmann-fold domains"/>
    <property type="match status" value="1"/>
</dbReference>
<evidence type="ECO:0000259" key="3">
    <source>
        <dbReference type="Pfam" id="PF08338"/>
    </source>
</evidence>
<dbReference type="Pfam" id="PF08338">
    <property type="entry name" value="DUF1731"/>
    <property type="match status" value="1"/>
</dbReference>
<dbReference type="InterPro" id="IPR036291">
    <property type="entry name" value="NAD(P)-bd_dom_sf"/>
</dbReference>
<dbReference type="InterPro" id="IPR010099">
    <property type="entry name" value="SDR39U1"/>
</dbReference>
<name>A0ABQ3HVM2_9SPHI</name>
<protein>
    <submittedName>
        <fullName evidence="4">NAD-dependent epimerase</fullName>
    </submittedName>
</protein>
<dbReference type="InterPro" id="IPR001509">
    <property type="entry name" value="Epimerase_deHydtase"/>
</dbReference>
<dbReference type="Proteomes" id="UP000620550">
    <property type="component" value="Unassembled WGS sequence"/>
</dbReference>
<feature type="domain" description="DUF1731" evidence="3">
    <location>
        <begin position="258"/>
        <end position="298"/>
    </location>
</feature>
<evidence type="ECO:0000313" key="5">
    <source>
        <dbReference type="Proteomes" id="UP000620550"/>
    </source>
</evidence>
<evidence type="ECO:0000256" key="1">
    <source>
        <dbReference type="ARBA" id="ARBA00009353"/>
    </source>
</evidence>
<accession>A0ABQ3HVM2</accession>
<reference evidence="5" key="1">
    <citation type="journal article" date="2019" name="Int. J. Syst. Evol. Microbiol.">
        <title>The Global Catalogue of Microorganisms (GCM) 10K type strain sequencing project: providing services to taxonomists for standard genome sequencing and annotation.</title>
        <authorList>
            <consortium name="The Broad Institute Genomics Platform"/>
            <consortium name="The Broad Institute Genome Sequencing Center for Infectious Disease"/>
            <person name="Wu L."/>
            <person name="Ma J."/>
        </authorList>
    </citation>
    <scope>NUCLEOTIDE SEQUENCE [LARGE SCALE GENOMIC DNA]</scope>
    <source>
        <strain evidence="5">CGMCC 1.12966</strain>
    </source>
</reference>
<dbReference type="Pfam" id="PF01370">
    <property type="entry name" value="Epimerase"/>
    <property type="match status" value="1"/>
</dbReference>
<organism evidence="4 5">
    <name type="scientific">Sphingobacterium griseoflavum</name>
    <dbReference type="NCBI Taxonomy" id="1474952"/>
    <lineage>
        <taxon>Bacteria</taxon>
        <taxon>Pseudomonadati</taxon>
        <taxon>Bacteroidota</taxon>
        <taxon>Sphingobacteriia</taxon>
        <taxon>Sphingobacteriales</taxon>
        <taxon>Sphingobacteriaceae</taxon>
        <taxon>Sphingobacterium</taxon>
    </lineage>
</organism>
<comment type="caution">
    <text evidence="4">The sequence shown here is derived from an EMBL/GenBank/DDBJ whole genome shotgun (WGS) entry which is preliminary data.</text>
</comment>
<dbReference type="NCBIfam" id="TIGR01777">
    <property type="entry name" value="yfcH"/>
    <property type="match status" value="1"/>
</dbReference>